<feature type="transmembrane region" description="Helical" evidence="7">
    <location>
        <begin position="133"/>
        <end position="151"/>
    </location>
</feature>
<evidence type="ECO:0000256" key="7">
    <source>
        <dbReference type="SAM" id="Phobius"/>
    </source>
</evidence>
<dbReference type="Proteomes" id="UP001595533">
    <property type="component" value="Unassembled WGS sequence"/>
</dbReference>
<evidence type="ECO:0000256" key="5">
    <source>
        <dbReference type="ARBA" id="ARBA00023136"/>
    </source>
</evidence>
<feature type="transmembrane region" description="Helical" evidence="7">
    <location>
        <begin position="108"/>
        <end position="126"/>
    </location>
</feature>
<evidence type="ECO:0000313" key="9">
    <source>
        <dbReference type="Proteomes" id="UP001595533"/>
    </source>
</evidence>
<dbReference type="EMBL" id="JBHRTS010000006">
    <property type="protein sequence ID" value="MFC3194965.1"/>
    <property type="molecule type" value="Genomic_DNA"/>
</dbReference>
<comment type="caution">
    <text evidence="8">The sequence shown here is derived from an EMBL/GenBank/DDBJ whole genome shotgun (WGS) entry which is preliminary data.</text>
</comment>
<evidence type="ECO:0000256" key="1">
    <source>
        <dbReference type="ARBA" id="ARBA00004651"/>
    </source>
</evidence>
<name>A0ABV7JDL9_9GAMM</name>
<dbReference type="PANTHER" id="PTHR10010:SF46">
    <property type="entry name" value="SODIUM-DEPENDENT PHOSPHATE TRANSPORT PROTEIN 2B"/>
    <property type="match status" value="1"/>
</dbReference>
<feature type="coiled-coil region" evidence="6">
    <location>
        <begin position="459"/>
        <end position="504"/>
    </location>
</feature>
<feature type="transmembrane region" description="Helical" evidence="7">
    <location>
        <begin position="47"/>
        <end position="71"/>
    </location>
</feature>
<keyword evidence="4 7" id="KW-1133">Transmembrane helix</keyword>
<reference evidence="9" key="1">
    <citation type="journal article" date="2019" name="Int. J. Syst. Evol. Microbiol.">
        <title>The Global Catalogue of Microorganisms (GCM) 10K type strain sequencing project: providing services to taxonomists for standard genome sequencing and annotation.</title>
        <authorList>
            <consortium name="The Broad Institute Genomics Platform"/>
            <consortium name="The Broad Institute Genome Sequencing Center for Infectious Disease"/>
            <person name="Wu L."/>
            <person name="Ma J."/>
        </authorList>
    </citation>
    <scope>NUCLEOTIDE SEQUENCE [LARGE SCALE GENOMIC DNA]</scope>
    <source>
        <strain evidence="9">KCTC 42953</strain>
    </source>
</reference>
<keyword evidence="3 7" id="KW-0812">Transmembrane</keyword>
<feature type="transmembrane region" description="Helical" evidence="7">
    <location>
        <begin position="243"/>
        <end position="267"/>
    </location>
</feature>
<evidence type="ECO:0000256" key="3">
    <source>
        <dbReference type="ARBA" id="ARBA00022692"/>
    </source>
</evidence>
<protein>
    <submittedName>
        <fullName evidence="8">Na/Pi cotransporter family protein</fullName>
    </submittedName>
</protein>
<keyword evidence="5 7" id="KW-0472">Membrane</keyword>
<evidence type="ECO:0000256" key="4">
    <source>
        <dbReference type="ARBA" id="ARBA00022989"/>
    </source>
</evidence>
<dbReference type="PANTHER" id="PTHR10010">
    <property type="entry name" value="SOLUTE CARRIER FAMILY 34 SODIUM PHOSPHATE , MEMBER 2-RELATED"/>
    <property type="match status" value="1"/>
</dbReference>
<evidence type="ECO:0000256" key="6">
    <source>
        <dbReference type="SAM" id="Coils"/>
    </source>
</evidence>
<evidence type="ECO:0000256" key="2">
    <source>
        <dbReference type="ARBA" id="ARBA00022475"/>
    </source>
</evidence>
<feature type="transmembrane region" description="Helical" evidence="7">
    <location>
        <begin position="273"/>
        <end position="295"/>
    </location>
</feature>
<gene>
    <name evidence="8" type="ORF">ACFODZ_12005</name>
</gene>
<evidence type="ECO:0000313" key="8">
    <source>
        <dbReference type="EMBL" id="MFC3194965.1"/>
    </source>
</evidence>
<proteinExistence type="predicted"/>
<dbReference type="NCBIfam" id="NF037997">
    <property type="entry name" value="Na_Pi_symport"/>
    <property type="match status" value="1"/>
</dbReference>
<accession>A0ABV7JDL9</accession>
<keyword evidence="6" id="KW-0175">Coiled coil</keyword>
<dbReference type="RefSeq" id="WP_198538217.1">
    <property type="nucleotide sequence ID" value="NZ_JBHRTS010000006.1"/>
</dbReference>
<sequence>MAFWQALAGLGLFLFGMKQLELALKKVAGPGFNHWIIHSTNHPLRAVFTGIVATAMVQSSSLVGLITLAFLGAGIMPLVNGIGVVLGSNLGTTFTGWMVATLGFKVDMSLWVMPLLGVSGLGCGLLKGRLQSISLLLLGLGLLLLGLDWMKGSFTQFSAELQLDVLQGYPLVVYLLFGVVITAIIQSSSVMMMLALAALYADMLSLPAAAALVIGADLGTTSTVLIGSLQGAAAKRRLAMAHVIFNLVVDVLAFLSIGLILSLISWLHIDDPLFGLVAFHSIFNLTGLLLFLPFIRQYSAFLERLVQDREPARTVAYIHAVPATVSEAAMLALNQETKRLIALVVVFNMRVLNFRQTMISDDELPEAFSHQSDATFYQHLKSLEGDIIHYALQIQKHNPHLESQTVPGVISMAHSIDHHMQAIRAAIYAAKSIKDIRDNIEQFQLPNQPRVADYFAGLMNQAARDYEQLVELVMQQEEILAEDLQQLKMQANTARREFRQHIHQHMSDDSVSGHELSTLLNVNKELYNSKSALVKALGNVRKTRSVQ</sequence>
<organism evidence="8 9">
    <name type="scientific">Marinicella sediminis</name>
    <dbReference type="NCBI Taxonomy" id="1792834"/>
    <lineage>
        <taxon>Bacteria</taxon>
        <taxon>Pseudomonadati</taxon>
        <taxon>Pseudomonadota</taxon>
        <taxon>Gammaproteobacteria</taxon>
        <taxon>Lysobacterales</taxon>
        <taxon>Marinicellaceae</taxon>
        <taxon>Marinicella</taxon>
    </lineage>
</organism>
<dbReference type="Pfam" id="PF02690">
    <property type="entry name" value="Na_Pi_cotrans"/>
    <property type="match status" value="2"/>
</dbReference>
<feature type="transmembrane region" description="Helical" evidence="7">
    <location>
        <begin position="171"/>
        <end position="200"/>
    </location>
</feature>
<feature type="transmembrane region" description="Helical" evidence="7">
    <location>
        <begin position="78"/>
        <end position="102"/>
    </location>
</feature>
<keyword evidence="9" id="KW-1185">Reference proteome</keyword>
<keyword evidence="2" id="KW-1003">Cell membrane</keyword>
<dbReference type="InterPro" id="IPR003841">
    <property type="entry name" value="Na/Pi_transpt"/>
</dbReference>
<comment type="subcellular location">
    <subcellularLocation>
        <location evidence="1">Cell membrane</location>
        <topology evidence="1">Multi-pass membrane protein</topology>
    </subcellularLocation>
</comment>